<dbReference type="Proteomes" id="UP000266841">
    <property type="component" value="Unassembled WGS sequence"/>
</dbReference>
<comment type="caution">
    <text evidence="2">The sequence shown here is derived from an EMBL/GenBank/DDBJ whole genome shotgun (WGS) entry which is preliminary data.</text>
</comment>
<protein>
    <submittedName>
        <fullName evidence="2">Uncharacterized protein</fullName>
    </submittedName>
</protein>
<gene>
    <name evidence="2" type="ORF">THAOC_17932</name>
</gene>
<feature type="region of interest" description="Disordered" evidence="1">
    <location>
        <begin position="114"/>
        <end position="136"/>
    </location>
</feature>
<name>K0S8C9_THAOC</name>
<evidence type="ECO:0000313" key="2">
    <source>
        <dbReference type="EMBL" id="EJK61560.1"/>
    </source>
</evidence>
<sequence length="136" mass="15481">MECEEVRVKFYIGPEETSQQASKRRETLRRSINAAKKKGSVWQRKVVNGNSCRALQDSSIKLWDVGLFTTGSFWRVLLWTMDFALLPEYFGGSFDREYAEKLVIEAFEEDTGLKVGSGVAENDEEEEDEDQVGGQT</sequence>
<reference evidence="2 3" key="1">
    <citation type="journal article" date="2012" name="Genome Biol.">
        <title>Genome and low-iron response of an oceanic diatom adapted to chronic iron limitation.</title>
        <authorList>
            <person name="Lommer M."/>
            <person name="Specht M."/>
            <person name="Roy A.S."/>
            <person name="Kraemer L."/>
            <person name="Andreson R."/>
            <person name="Gutowska M.A."/>
            <person name="Wolf J."/>
            <person name="Bergner S.V."/>
            <person name="Schilhabel M.B."/>
            <person name="Klostermeier U.C."/>
            <person name="Beiko R.G."/>
            <person name="Rosenstiel P."/>
            <person name="Hippler M."/>
            <person name="Laroche J."/>
        </authorList>
    </citation>
    <scope>NUCLEOTIDE SEQUENCE [LARGE SCALE GENOMIC DNA]</scope>
    <source>
        <strain evidence="2 3">CCMP1005</strain>
    </source>
</reference>
<keyword evidence="3" id="KW-1185">Reference proteome</keyword>
<accession>K0S8C9</accession>
<feature type="compositionally biased region" description="Acidic residues" evidence="1">
    <location>
        <begin position="121"/>
        <end position="136"/>
    </location>
</feature>
<organism evidence="2 3">
    <name type="scientific">Thalassiosira oceanica</name>
    <name type="common">Marine diatom</name>
    <dbReference type="NCBI Taxonomy" id="159749"/>
    <lineage>
        <taxon>Eukaryota</taxon>
        <taxon>Sar</taxon>
        <taxon>Stramenopiles</taxon>
        <taxon>Ochrophyta</taxon>
        <taxon>Bacillariophyta</taxon>
        <taxon>Coscinodiscophyceae</taxon>
        <taxon>Thalassiosirophycidae</taxon>
        <taxon>Thalassiosirales</taxon>
        <taxon>Thalassiosiraceae</taxon>
        <taxon>Thalassiosira</taxon>
    </lineage>
</organism>
<proteinExistence type="predicted"/>
<evidence type="ECO:0000313" key="3">
    <source>
        <dbReference type="Proteomes" id="UP000266841"/>
    </source>
</evidence>
<dbReference type="AlphaFoldDB" id="K0S8C9"/>
<dbReference type="EMBL" id="AGNL01019822">
    <property type="protein sequence ID" value="EJK61560.1"/>
    <property type="molecule type" value="Genomic_DNA"/>
</dbReference>
<evidence type="ECO:0000256" key="1">
    <source>
        <dbReference type="SAM" id="MobiDB-lite"/>
    </source>
</evidence>